<keyword evidence="4" id="KW-1185">Reference proteome</keyword>
<evidence type="ECO:0000259" key="2">
    <source>
        <dbReference type="Pfam" id="PF13441"/>
    </source>
</evidence>
<evidence type="ECO:0000313" key="4">
    <source>
        <dbReference type="Proteomes" id="UP000215181"/>
    </source>
</evidence>
<feature type="signal peptide" evidence="1">
    <location>
        <begin position="1"/>
        <end position="23"/>
    </location>
</feature>
<dbReference type="RefSeq" id="WP_094266300.1">
    <property type="nucleotide sequence ID" value="NZ_JAQVFK010000037.1"/>
</dbReference>
<dbReference type="EMBL" id="NOIH01000001">
    <property type="protein sequence ID" value="OYD55851.1"/>
    <property type="molecule type" value="Genomic_DNA"/>
</dbReference>
<name>A0A235F3M3_9RHOO</name>
<dbReference type="Pfam" id="PF13441">
    <property type="entry name" value="Gly-zipper_YMGG"/>
    <property type="match status" value="1"/>
</dbReference>
<gene>
    <name evidence="3" type="ORF">CGK74_00065</name>
</gene>
<dbReference type="AlphaFoldDB" id="A0A235F3M3"/>
<accession>A0A235F3M3</accession>
<protein>
    <recommendedName>
        <fullName evidence="2">YMGG-like Gly-zipper domain-containing protein</fullName>
    </recommendedName>
</protein>
<feature type="chain" id="PRO_5012014361" description="YMGG-like Gly-zipper domain-containing protein" evidence="1">
    <location>
        <begin position="24"/>
        <end position="109"/>
    </location>
</feature>
<organism evidence="3 4">
    <name type="scientific">Thauera propionica</name>
    <dbReference type="NCBI Taxonomy" id="2019431"/>
    <lineage>
        <taxon>Bacteria</taxon>
        <taxon>Pseudomonadati</taxon>
        <taxon>Pseudomonadota</taxon>
        <taxon>Betaproteobacteria</taxon>
        <taxon>Rhodocyclales</taxon>
        <taxon>Zoogloeaceae</taxon>
        <taxon>Thauera</taxon>
    </lineage>
</organism>
<evidence type="ECO:0000313" key="3">
    <source>
        <dbReference type="EMBL" id="OYD55851.1"/>
    </source>
</evidence>
<evidence type="ECO:0000256" key="1">
    <source>
        <dbReference type="SAM" id="SignalP"/>
    </source>
</evidence>
<feature type="domain" description="YMGG-like Gly-zipper" evidence="2">
    <location>
        <begin position="26"/>
        <end position="67"/>
    </location>
</feature>
<dbReference type="Proteomes" id="UP000215181">
    <property type="component" value="Unassembled WGS sequence"/>
</dbReference>
<sequence>MRNCLKPLLPALLSLLVAGTAQAGGSTALGGAIGGGAGAVIGEAIGGREGAIIGGAVGGGVGAAVGYDNEDRRVREPVRVEERRYYEDRRHAPNRGTFCPPGQAKKGNC</sequence>
<keyword evidence="1" id="KW-0732">Signal</keyword>
<dbReference type="InterPro" id="IPR027367">
    <property type="entry name" value="Gly-zipper_YMGG"/>
</dbReference>
<proteinExistence type="predicted"/>
<comment type="caution">
    <text evidence="3">The sequence shown here is derived from an EMBL/GenBank/DDBJ whole genome shotgun (WGS) entry which is preliminary data.</text>
</comment>
<reference evidence="3 4" key="1">
    <citation type="submission" date="2017-07" db="EMBL/GenBank/DDBJ databases">
        <title>Thauera sp. KNDSS-Mac4 genome sequence and assembly.</title>
        <authorList>
            <person name="Mayilraj S."/>
        </authorList>
    </citation>
    <scope>NUCLEOTIDE SEQUENCE [LARGE SCALE GENOMIC DNA]</scope>
    <source>
        <strain evidence="3 4">KNDSS-Mac4</strain>
    </source>
</reference>